<reference evidence="2" key="1">
    <citation type="submission" date="2018-07" db="EMBL/GenBank/DDBJ databases">
        <authorList>
            <consortium name="Genoscope - CEA"/>
            <person name="William W."/>
        </authorList>
    </citation>
    <scope>NUCLEOTIDE SEQUENCE</scope>
    <source>
        <strain evidence="2">IK1</strain>
    </source>
</reference>
<accession>A0A653A841</accession>
<dbReference type="EMBL" id="UPXX01000027">
    <property type="protein sequence ID" value="VBB44170.1"/>
    <property type="molecule type" value="Genomic_DNA"/>
</dbReference>
<proteinExistence type="predicted"/>
<evidence type="ECO:0000256" key="1">
    <source>
        <dbReference type="SAM" id="MobiDB-lite"/>
    </source>
</evidence>
<protein>
    <submittedName>
        <fullName evidence="2">Uncharacterized protein</fullName>
    </submittedName>
</protein>
<name>A0A653A841_UNCDX</name>
<dbReference type="AlphaFoldDB" id="A0A653A841"/>
<feature type="region of interest" description="Disordered" evidence="1">
    <location>
        <begin position="1"/>
        <end position="34"/>
    </location>
</feature>
<sequence>MRRPAPIFSARADDFPESGRIGPGPASVGAGRGSVWKKERKGKEWFISGLETGLYWTGLSRRTRIKVHHMHFEKGRR</sequence>
<organism evidence="2">
    <name type="scientific">Uncultured Desulfatiglans sp</name>
    <dbReference type="NCBI Taxonomy" id="1748965"/>
    <lineage>
        <taxon>Bacteria</taxon>
        <taxon>Pseudomonadati</taxon>
        <taxon>Thermodesulfobacteriota</taxon>
        <taxon>Desulfobacteria</taxon>
        <taxon>Desulfatiglandales</taxon>
        <taxon>Desulfatiglandaceae</taxon>
        <taxon>Desulfatiglans</taxon>
        <taxon>environmental samples</taxon>
    </lineage>
</organism>
<evidence type="ECO:0000313" key="2">
    <source>
        <dbReference type="EMBL" id="VBB44170.1"/>
    </source>
</evidence>
<gene>
    <name evidence="2" type="ORF">TRIP_B330342</name>
</gene>